<proteinExistence type="predicted"/>
<name>A0A366HQ81_9BACT</name>
<feature type="region of interest" description="Disordered" evidence="1">
    <location>
        <begin position="1"/>
        <end position="27"/>
    </location>
</feature>
<dbReference type="EMBL" id="QNRR01000004">
    <property type="protein sequence ID" value="RBP44344.1"/>
    <property type="molecule type" value="Genomic_DNA"/>
</dbReference>
<evidence type="ECO:0000256" key="2">
    <source>
        <dbReference type="SAM" id="Phobius"/>
    </source>
</evidence>
<feature type="transmembrane region" description="Helical" evidence="2">
    <location>
        <begin position="72"/>
        <end position="91"/>
    </location>
</feature>
<sequence length="129" mass="14120">MNTTSPELVTAIMDTDPPTPPRSSPSKTHLEEDIAIHIFSVSAAMVGVCITVISIVRVVIRAEGVNTIADDLLAVDALIFLLSCFLSYWALRTRKKNRMHRVERAADIVFLSGLSVMAIVCVLIVWAVI</sequence>
<keyword evidence="2" id="KW-0812">Transmembrane</keyword>
<evidence type="ECO:0000256" key="1">
    <source>
        <dbReference type="SAM" id="MobiDB-lite"/>
    </source>
</evidence>
<keyword evidence="2" id="KW-0472">Membrane</keyword>
<dbReference type="AlphaFoldDB" id="A0A366HQ81"/>
<gene>
    <name evidence="3" type="ORF">DES53_104163</name>
</gene>
<comment type="caution">
    <text evidence="3">The sequence shown here is derived from an EMBL/GenBank/DDBJ whole genome shotgun (WGS) entry which is preliminary data.</text>
</comment>
<feature type="transmembrane region" description="Helical" evidence="2">
    <location>
        <begin position="105"/>
        <end position="128"/>
    </location>
</feature>
<evidence type="ECO:0000313" key="4">
    <source>
        <dbReference type="Proteomes" id="UP000253426"/>
    </source>
</evidence>
<dbReference type="Proteomes" id="UP000253426">
    <property type="component" value="Unassembled WGS sequence"/>
</dbReference>
<accession>A0A366HQ81</accession>
<dbReference type="RefSeq" id="WP_211325536.1">
    <property type="nucleotide sequence ID" value="NZ_QNRR01000004.1"/>
</dbReference>
<evidence type="ECO:0000313" key="3">
    <source>
        <dbReference type="EMBL" id="RBP44344.1"/>
    </source>
</evidence>
<keyword evidence="2" id="KW-1133">Transmembrane helix</keyword>
<reference evidence="3 4" key="1">
    <citation type="submission" date="2018-06" db="EMBL/GenBank/DDBJ databases">
        <title>Genomic Encyclopedia of Type Strains, Phase IV (KMG-IV): sequencing the most valuable type-strain genomes for metagenomic binning, comparative biology and taxonomic classification.</title>
        <authorList>
            <person name="Goeker M."/>
        </authorList>
    </citation>
    <scope>NUCLEOTIDE SEQUENCE [LARGE SCALE GENOMIC DNA]</scope>
    <source>
        <strain evidence="3 4">DSM 25532</strain>
    </source>
</reference>
<keyword evidence="4" id="KW-1185">Reference proteome</keyword>
<protein>
    <submittedName>
        <fullName evidence="3">Uncharacterized protein</fullName>
    </submittedName>
</protein>
<organism evidence="3 4">
    <name type="scientific">Roseimicrobium gellanilyticum</name>
    <dbReference type="NCBI Taxonomy" id="748857"/>
    <lineage>
        <taxon>Bacteria</taxon>
        <taxon>Pseudomonadati</taxon>
        <taxon>Verrucomicrobiota</taxon>
        <taxon>Verrucomicrobiia</taxon>
        <taxon>Verrucomicrobiales</taxon>
        <taxon>Verrucomicrobiaceae</taxon>
        <taxon>Roseimicrobium</taxon>
    </lineage>
</organism>
<feature type="transmembrane region" description="Helical" evidence="2">
    <location>
        <begin position="34"/>
        <end position="60"/>
    </location>
</feature>